<feature type="transmembrane region" description="Helical" evidence="8">
    <location>
        <begin position="12"/>
        <end position="37"/>
    </location>
</feature>
<keyword evidence="5 8" id="KW-0472">Membrane</keyword>
<evidence type="ECO:0000313" key="9">
    <source>
        <dbReference type="EMBL" id="KAL0132505.1"/>
    </source>
</evidence>
<accession>A0AAW2GYY5</accession>
<evidence type="ECO:0000313" key="10">
    <source>
        <dbReference type="Proteomes" id="UP001430953"/>
    </source>
</evidence>
<evidence type="ECO:0000256" key="5">
    <source>
        <dbReference type="ARBA" id="ARBA00023136"/>
    </source>
</evidence>
<dbReference type="PANTHER" id="PTHR31040:SF1">
    <property type="entry name" value="NURIM"/>
    <property type="match status" value="1"/>
</dbReference>
<feature type="transmembrane region" description="Helical" evidence="8">
    <location>
        <begin position="215"/>
        <end position="231"/>
    </location>
</feature>
<name>A0AAW2GYY5_9HYME</name>
<proteinExistence type="inferred from homology"/>
<keyword evidence="4 8" id="KW-1133">Transmembrane helix</keyword>
<organism evidence="9 10">
    <name type="scientific">Cardiocondyla obscurior</name>
    <dbReference type="NCBI Taxonomy" id="286306"/>
    <lineage>
        <taxon>Eukaryota</taxon>
        <taxon>Metazoa</taxon>
        <taxon>Ecdysozoa</taxon>
        <taxon>Arthropoda</taxon>
        <taxon>Hexapoda</taxon>
        <taxon>Insecta</taxon>
        <taxon>Pterygota</taxon>
        <taxon>Neoptera</taxon>
        <taxon>Endopterygota</taxon>
        <taxon>Hymenoptera</taxon>
        <taxon>Apocrita</taxon>
        <taxon>Aculeata</taxon>
        <taxon>Formicoidea</taxon>
        <taxon>Formicidae</taxon>
        <taxon>Myrmicinae</taxon>
        <taxon>Cardiocondyla</taxon>
    </lineage>
</organism>
<evidence type="ECO:0000256" key="1">
    <source>
        <dbReference type="ARBA" id="ARBA00004473"/>
    </source>
</evidence>
<comment type="subcellular location">
    <subcellularLocation>
        <location evidence="1">Nucleus inner membrane</location>
        <topology evidence="1">Multi-pass membrane protein</topology>
    </subcellularLocation>
</comment>
<dbReference type="GO" id="GO:0005637">
    <property type="term" value="C:nuclear inner membrane"/>
    <property type="evidence" value="ECO:0007669"/>
    <property type="project" value="UniProtKB-SubCell"/>
</dbReference>
<evidence type="ECO:0000256" key="7">
    <source>
        <dbReference type="ARBA" id="ARBA00032957"/>
    </source>
</evidence>
<dbReference type="PANTHER" id="PTHR31040">
    <property type="entry name" value="NURIM"/>
    <property type="match status" value="1"/>
</dbReference>
<dbReference type="AlphaFoldDB" id="A0AAW2GYY5"/>
<feature type="transmembrane region" description="Helical" evidence="8">
    <location>
        <begin position="133"/>
        <end position="156"/>
    </location>
</feature>
<protein>
    <recommendedName>
        <fullName evidence="7">Nuclear envelope membrane protein</fullName>
    </recommendedName>
    <alternativeName>
        <fullName evidence="6">Nuclear rim protein</fullName>
    </alternativeName>
</protein>
<dbReference type="EMBL" id="JADYXP020000001">
    <property type="protein sequence ID" value="KAL0132505.1"/>
    <property type="molecule type" value="Genomic_DNA"/>
</dbReference>
<dbReference type="Proteomes" id="UP001430953">
    <property type="component" value="Unassembled WGS sequence"/>
</dbReference>
<comment type="caution">
    <text evidence="9">The sequence shown here is derived from an EMBL/GenBank/DDBJ whole genome shotgun (WGS) entry which is preliminary data.</text>
</comment>
<gene>
    <name evidence="9" type="ORF">PUN28_000329</name>
</gene>
<evidence type="ECO:0000256" key="6">
    <source>
        <dbReference type="ARBA" id="ARBA00031700"/>
    </source>
</evidence>
<dbReference type="InterPro" id="IPR033580">
    <property type="entry name" value="Nurim-like"/>
</dbReference>
<sequence>MLIDFLKMISNILSVIVGASSFVYTCYILCKLTYFLSSQNDENESSHMLKDDNATETTLQSLLLDMLLVTIFVFQHSLMANNLTKQIFSRLNIEHLSRSIYNLCTSASLQFLINNWQQTPTATIWKFDTSNELVYMLFSGLHVFAWSIIYSGCIMLDIAELCGLKQIWYKMSNRSNPLDAKSRELCRYMRHMRHPSFTGFLLILWIYPIMSVDRVLLAILLTVYMALLWTIDSEDYNYHVKYFKQKQIELS</sequence>
<evidence type="ECO:0000256" key="3">
    <source>
        <dbReference type="ARBA" id="ARBA00022692"/>
    </source>
</evidence>
<evidence type="ECO:0000256" key="2">
    <source>
        <dbReference type="ARBA" id="ARBA00010631"/>
    </source>
</evidence>
<feature type="transmembrane region" description="Helical" evidence="8">
    <location>
        <begin position="57"/>
        <end position="74"/>
    </location>
</feature>
<keyword evidence="3 8" id="KW-0812">Transmembrane</keyword>
<comment type="similarity">
    <text evidence="2">Belongs to the nurim family.</text>
</comment>
<evidence type="ECO:0000256" key="4">
    <source>
        <dbReference type="ARBA" id="ARBA00022989"/>
    </source>
</evidence>
<evidence type="ECO:0000256" key="8">
    <source>
        <dbReference type="SAM" id="Phobius"/>
    </source>
</evidence>
<reference evidence="9 10" key="1">
    <citation type="submission" date="2023-03" db="EMBL/GenBank/DDBJ databases">
        <title>High recombination rates correlate with genetic variation in Cardiocondyla obscurior ants.</title>
        <authorList>
            <person name="Errbii M."/>
        </authorList>
    </citation>
    <scope>NUCLEOTIDE SEQUENCE [LARGE SCALE GENOMIC DNA]</scope>
    <source>
        <strain evidence="9">Alpha-2009</strain>
        <tissue evidence="9">Whole body</tissue>
    </source>
</reference>
<keyword evidence="10" id="KW-1185">Reference proteome</keyword>